<dbReference type="AlphaFoldDB" id="A0ABD0PQN1"/>
<feature type="non-terminal residue" evidence="2">
    <location>
        <position position="331"/>
    </location>
</feature>
<organism evidence="2 3">
    <name type="scientific">Cirrhinus mrigala</name>
    <name type="common">Mrigala</name>
    <dbReference type="NCBI Taxonomy" id="683832"/>
    <lineage>
        <taxon>Eukaryota</taxon>
        <taxon>Metazoa</taxon>
        <taxon>Chordata</taxon>
        <taxon>Craniata</taxon>
        <taxon>Vertebrata</taxon>
        <taxon>Euteleostomi</taxon>
        <taxon>Actinopterygii</taxon>
        <taxon>Neopterygii</taxon>
        <taxon>Teleostei</taxon>
        <taxon>Ostariophysi</taxon>
        <taxon>Cypriniformes</taxon>
        <taxon>Cyprinidae</taxon>
        <taxon>Labeoninae</taxon>
        <taxon>Labeonini</taxon>
        <taxon>Cirrhinus</taxon>
    </lineage>
</organism>
<gene>
    <name evidence="2" type="ORF">M9458_027983</name>
</gene>
<protein>
    <submittedName>
        <fullName evidence="2">Uncharacterized protein</fullName>
    </submittedName>
</protein>
<feature type="compositionally biased region" description="Basic and acidic residues" evidence="1">
    <location>
        <begin position="299"/>
        <end position="308"/>
    </location>
</feature>
<name>A0ABD0PQN1_CIRMR</name>
<dbReference type="Proteomes" id="UP001529510">
    <property type="component" value="Unassembled WGS sequence"/>
</dbReference>
<accession>A0ABD0PQN1</accession>
<feature type="region of interest" description="Disordered" evidence="1">
    <location>
        <begin position="170"/>
        <end position="198"/>
    </location>
</feature>
<comment type="caution">
    <text evidence="2">The sequence shown here is derived from an EMBL/GenBank/DDBJ whole genome shotgun (WGS) entry which is preliminary data.</text>
</comment>
<evidence type="ECO:0000313" key="3">
    <source>
        <dbReference type="Proteomes" id="UP001529510"/>
    </source>
</evidence>
<proteinExistence type="predicted"/>
<feature type="compositionally biased region" description="Basic and acidic residues" evidence="1">
    <location>
        <begin position="183"/>
        <end position="198"/>
    </location>
</feature>
<reference evidence="2 3" key="1">
    <citation type="submission" date="2024-05" db="EMBL/GenBank/DDBJ databases">
        <title>Genome sequencing and assembly of Indian major carp, Cirrhinus mrigala (Hamilton, 1822).</title>
        <authorList>
            <person name="Mohindra V."/>
            <person name="Chowdhury L.M."/>
            <person name="Lal K."/>
            <person name="Jena J.K."/>
        </authorList>
    </citation>
    <scope>NUCLEOTIDE SEQUENCE [LARGE SCALE GENOMIC DNA]</scope>
    <source>
        <strain evidence="2">CM1030</strain>
        <tissue evidence="2">Blood</tissue>
    </source>
</reference>
<feature type="compositionally biased region" description="Polar residues" evidence="1">
    <location>
        <begin position="172"/>
        <end position="181"/>
    </location>
</feature>
<feature type="compositionally biased region" description="Polar residues" evidence="1">
    <location>
        <begin position="286"/>
        <end position="296"/>
    </location>
</feature>
<feature type="compositionally biased region" description="Basic and acidic residues" evidence="1">
    <location>
        <begin position="19"/>
        <end position="32"/>
    </location>
</feature>
<feature type="compositionally biased region" description="Low complexity" evidence="1">
    <location>
        <begin position="86"/>
        <end position="98"/>
    </location>
</feature>
<dbReference type="EMBL" id="JAMKFB020000014">
    <property type="protein sequence ID" value="KAL0175653.1"/>
    <property type="molecule type" value="Genomic_DNA"/>
</dbReference>
<evidence type="ECO:0000256" key="1">
    <source>
        <dbReference type="SAM" id="MobiDB-lite"/>
    </source>
</evidence>
<sequence length="331" mass="36974">MSYNHPYRNQPDDYGASNDKYKDSQRLYHRESTAYSRRLHPHQNLSSHLCGLDAEDLQTLAELPEHLIATDTLPDLLAQIKKKKASGTTSSSSSSSHSWDNRSHTQLGEYSLDLPVRQSYSLPREQLPTWDDHWEDVQQANSPACTYTSSDPNYVVEYNHLKDKEPYFDKSSYATEPSRQKTYNRDVSHHSSHLSSRDAASHQSSYLLHIALAETRDFGQDIGQDVGLPSLLSNRDTGPPSLLSGRSIAPSSLLSSRDVGPSSHPSTREVGLPSLLSIRDLAPTSHLSSRDIGQSSRLRRTEKEASDFHGKTPPVFPYACVLCDITVLSNK</sequence>
<keyword evidence="3" id="KW-1185">Reference proteome</keyword>
<evidence type="ECO:0000313" key="2">
    <source>
        <dbReference type="EMBL" id="KAL0175653.1"/>
    </source>
</evidence>
<feature type="region of interest" description="Disordered" evidence="1">
    <location>
        <begin position="84"/>
        <end position="103"/>
    </location>
</feature>
<feature type="region of interest" description="Disordered" evidence="1">
    <location>
        <begin position="286"/>
        <end position="308"/>
    </location>
</feature>
<feature type="region of interest" description="Disordered" evidence="1">
    <location>
        <begin position="1"/>
        <end position="40"/>
    </location>
</feature>